<dbReference type="KEGG" id="mst:Msp_0765"/>
<evidence type="ECO:0000256" key="1">
    <source>
        <dbReference type="SAM" id="MobiDB-lite"/>
    </source>
</evidence>
<dbReference type="Pfam" id="PF16640">
    <property type="entry name" value="Big_3_5"/>
    <property type="match status" value="6"/>
</dbReference>
<evidence type="ECO:0000313" key="3">
    <source>
        <dbReference type="EMBL" id="ABC57158.1"/>
    </source>
</evidence>
<dbReference type="InterPro" id="IPR013783">
    <property type="entry name" value="Ig-like_fold"/>
</dbReference>
<evidence type="ECO:0000313" key="4">
    <source>
        <dbReference type="Proteomes" id="UP000001931"/>
    </source>
</evidence>
<dbReference type="InterPro" id="IPR011050">
    <property type="entry name" value="Pectin_lyase_fold/virulence"/>
</dbReference>
<dbReference type="SUPFAM" id="SSF51126">
    <property type="entry name" value="Pectin lyase-like"/>
    <property type="match status" value="1"/>
</dbReference>
<protein>
    <submittedName>
        <fullName evidence="3">Member of asn/thr-rich large protein family</fullName>
    </submittedName>
</protein>
<organism evidence="3 4">
    <name type="scientific">Methanosphaera stadtmanae (strain ATCC 43021 / DSM 3091 / JCM 11832 / MCB-3)</name>
    <dbReference type="NCBI Taxonomy" id="339860"/>
    <lineage>
        <taxon>Archaea</taxon>
        <taxon>Methanobacteriati</taxon>
        <taxon>Methanobacteriota</taxon>
        <taxon>Methanomada group</taxon>
        <taxon>Methanobacteria</taxon>
        <taxon>Methanobacteriales</taxon>
        <taxon>Methanobacteriaceae</taxon>
        <taxon>Methanosphaera</taxon>
    </lineage>
</organism>
<sequence>MKINNKTCFILITLISLTILLSAVSAADTNNTINFEKVEKTSDTNVVTTESPKNTEKTQIAIQNNKEVQQTTDKTTSQLENNKKVASTQDKITTHNKTQKNLKTATQEISINTYNDLKNNIASASGKTKTLSLKNNITLGGNLVLKGTNSLLTINGNGYIIDGDTKYQFIRVNPKNKLVLNNVIIINCYTEDNGGAIDNYGTTVVKDSKFFYNEASVGGVINNRNQLTVTNSVFINNAGSFFGGAISTHNIATIENCDFIYNVAQSGGAIFSDANRTETTTTTIRNCTFSKNQVKDAGSSITSTDGRTKIYKSRFTDGVGPNTIYSESILKNATLIIDSSFFNETKTKYIQLSNDTQEDITNDVYISNNTFVGQKVSTKITLNVLNINSKNTTVKVTGINFYNKTLNEGIVTLYANNKKTSKSMSNGQATIIFNISPGKHDLKAVYESNNMYASSSDSKTITVPKINTTLTTEILKKTVKDTTLHITVKAADGSKTTGNVSIVHKGKVLLTKALVNGANTYVFELPEGKQDVEVKYLGNSMYVPTSKTYSITTTKTTVGFTTYILKKTTNNITFKVMAYDTNKTKVPGKISIVNKNGTTLVTKALTNGECLLTFNLPAGKQSVEVKYLGDKYYKAASKAYTFEVSKVQTGITTYILNSLTSNTTFKVMVSSADKSTVNGNVAIINNGKTLLTKALTNGECLLTFKLPAGKQNITVKYLGNNIYNSKTKVYTVNVKDKVPVTITTYILKKTTSNTTFKVMVNGTDKTRATGNVAIINNGKTLLTKALTNGECLLTFSLPAGKQSVEVKYLGDTKYSPASKTYTFDVSDITPVTITTYILKKTTSNTTFKVMVNGTDKTRATGNVAIINNGKTLLTKALTNGECLLTFSLPAGKQSVEVKYLGDTKYSPASKTYTFDVSDITPVTITTYILKKTTSNTTFKVMVNGTDKTRATGNVAIINNGKTLLTKALTNGECLLTFSLPAGKQSVEVKYLGDTKYSPASKTYTFDVSDITPVTITTYILKKTTSNTTFKVMVNGTDKTRATGNVAIINNGKTLLTKALTNGECLLTFSLPAGKQSVEVKYLGDTKYSPASKTYTFDVSDITPVTITTYILKKTTSNTTFKVMVNGTDKTRATGNVAIINNGKTLLTKALTNGECLLTFSLPAGKQSVEVKYLGDTKYLPASKTYTFDVTEVNPLKTVDTIFTLPQVNNNDSLYNISTNIKA</sequence>
<dbReference type="InterPro" id="IPR032109">
    <property type="entry name" value="Big_3_5"/>
</dbReference>
<dbReference type="OrthoDB" id="71598at2157"/>
<dbReference type="Gene3D" id="2.60.40.10">
    <property type="entry name" value="Immunoglobulins"/>
    <property type="match status" value="6"/>
</dbReference>
<dbReference type="HOGENOM" id="CLU_268505_0_0_2"/>
<dbReference type="Proteomes" id="UP000001931">
    <property type="component" value="Chromosome"/>
</dbReference>
<accession>Q2NG95</accession>
<dbReference type="eggNOG" id="arCOG02487">
    <property type="taxonomic scope" value="Archaea"/>
</dbReference>
<evidence type="ECO:0000259" key="2">
    <source>
        <dbReference type="Pfam" id="PF16640"/>
    </source>
</evidence>
<dbReference type="RefSeq" id="WP_011406358.1">
    <property type="nucleotide sequence ID" value="NC_007681.1"/>
</dbReference>
<dbReference type="AlphaFoldDB" id="Q2NG95"/>
<dbReference type="EMBL" id="CP000102">
    <property type="protein sequence ID" value="ABC57158.1"/>
    <property type="molecule type" value="Genomic_DNA"/>
</dbReference>
<feature type="domain" description="Bacterial Ig-like" evidence="2">
    <location>
        <begin position="660"/>
        <end position="734"/>
    </location>
</feature>
<feature type="domain" description="Bacterial Ig-like" evidence="2">
    <location>
        <begin position="1114"/>
        <end position="1190"/>
    </location>
</feature>
<feature type="domain" description="Bacterial Ig-like" evidence="2">
    <location>
        <begin position="1023"/>
        <end position="1098"/>
    </location>
</feature>
<dbReference type="GeneID" id="3854788"/>
<feature type="domain" description="Bacterial Ig-like" evidence="2">
    <location>
        <begin position="750"/>
        <end position="825"/>
    </location>
</feature>
<feature type="domain" description="Bacterial Ig-like" evidence="2">
    <location>
        <begin position="841"/>
        <end position="916"/>
    </location>
</feature>
<reference evidence="3 4" key="1">
    <citation type="journal article" date="2006" name="J. Bacteriol.">
        <title>The genome sequence of Methanosphaera stadtmanae reveals why this human intestinal archaeon is restricted to methanol and H2 for methane formation and ATP synthesis.</title>
        <authorList>
            <person name="Fricke W.F."/>
            <person name="Seedorf H."/>
            <person name="Henne A."/>
            <person name="Kruer M."/>
            <person name="Liesegang H."/>
            <person name="Hedderich R."/>
            <person name="Gottschalk G."/>
            <person name="Thauer R.K."/>
        </authorList>
    </citation>
    <scope>NUCLEOTIDE SEQUENCE [LARGE SCALE GENOMIC DNA]</scope>
    <source>
        <strain evidence="4">ATCC 43021 / DSM 3091 / JCM 11832 / MCB-3</strain>
    </source>
</reference>
<name>Q2NG95_METST</name>
<keyword evidence="4" id="KW-1185">Reference proteome</keyword>
<feature type="region of interest" description="Disordered" evidence="1">
    <location>
        <begin position="67"/>
        <end position="87"/>
    </location>
</feature>
<proteinExistence type="predicted"/>
<dbReference type="STRING" id="339860.Msp_0765"/>
<gene>
    <name evidence="3" type="ordered locus">Msp_0765</name>
</gene>
<feature type="domain" description="Bacterial Ig-like" evidence="2">
    <location>
        <begin position="932"/>
        <end position="1007"/>
    </location>
</feature>